<evidence type="ECO:0000256" key="1">
    <source>
        <dbReference type="SAM" id="MobiDB-lite"/>
    </source>
</evidence>
<feature type="compositionally biased region" description="Basic and acidic residues" evidence="1">
    <location>
        <begin position="1"/>
        <end position="30"/>
    </location>
</feature>
<feature type="region of interest" description="Disordered" evidence="1">
    <location>
        <begin position="1"/>
        <end position="39"/>
    </location>
</feature>
<keyword evidence="3" id="KW-1185">Reference proteome</keyword>
<dbReference type="EMBL" id="BMAW01126575">
    <property type="protein sequence ID" value="GFU17423.1"/>
    <property type="molecule type" value="Genomic_DNA"/>
</dbReference>
<reference evidence="2" key="1">
    <citation type="submission" date="2020-08" db="EMBL/GenBank/DDBJ databases">
        <title>Multicomponent nature underlies the extraordinary mechanical properties of spider dragline silk.</title>
        <authorList>
            <person name="Kono N."/>
            <person name="Nakamura H."/>
            <person name="Mori M."/>
            <person name="Yoshida Y."/>
            <person name="Ohtoshi R."/>
            <person name="Malay A.D."/>
            <person name="Moran D.A.P."/>
            <person name="Tomita M."/>
            <person name="Numata K."/>
            <person name="Arakawa K."/>
        </authorList>
    </citation>
    <scope>NUCLEOTIDE SEQUENCE</scope>
</reference>
<name>A0A8X6UGF7_NEPPI</name>
<organism evidence="2 3">
    <name type="scientific">Nephila pilipes</name>
    <name type="common">Giant wood spider</name>
    <name type="synonym">Nephila maculata</name>
    <dbReference type="NCBI Taxonomy" id="299642"/>
    <lineage>
        <taxon>Eukaryota</taxon>
        <taxon>Metazoa</taxon>
        <taxon>Ecdysozoa</taxon>
        <taxon>Arthropoda</taxon>
        <taxon>Chelicerata</taxon>
        <taxon>Arachnida</taxon>
        <taxon>Araneae</taxon>
        <taxon>Araneomorphae</taxon>
        <taxon>Entelegynae</taxon>
        <taxon>Araneoidea</taxon>
        <taxon>Nephilidae</taxon>
        <taxon>Nephila</taxon>
    </lineage>
</organism>
<evidence type="ECO:0000313" key="3">
    <source>
        <dbReference type="Proteomes" id="UP000887013"/>
    </source>
</evidence>
<accession>A0A8X6UGF7</accession>
<protein>
    <submittedName>
        <fullName evidence="2">Uncharacterized protein</fullName>
    </submittedName>
</protein>
<dbReference type="Proteomes" id="UP000887013">
    <property type="component" value="Unassembled WGS sequence"/>
</dbReference>
<comment type="caution">
    <text evidence="2">The sequence shown here is derived from an EMBL/GenBank/DDBJ whole genome shotgun (WGS) entry which is preliminary data.</text>
</comment>
<sequence length="81" mass="9030">MHRGTEGKEVHEKAVGTNRSEERTPKKSRDLIPPFCSADNPPSSAYNTCTGARRAQLFLNPESTAAETPEMVLAFHLRYNL</sequence>
<proteinExistence type="predicted"/>
<gene>
    <name evidence="2" type="ORF">NPIL_421031</name>
</gene>
<evidence type="ECO:0000313" key="2">
    <source>
        <dbReference type="EMBL" id="GFU17423.1"/>
    </source>
</evidence>
<dbReference type="AlphaFoldDB" id="A0A8X6UGF7"/>